<keyword evidence="3" id="KW-1185">Reference proteome</keyword>
<dbReference type="EMBL" id="JBBMFS010000002">
    <property type="protein sequence ID" value="MEQ2553945.1"/>
    <property type="molecule type" value="Genomic_DNA"/>
</dbReference>
<dbReference type="Pfam" id="PF09359">
    <property type="entry name" value="VTC"/>
    <property type="match status" value="1"/>
</dbReference>
<dbReference type="InterPro" id="IPR033469">
    <property type="entry name" value="CYTH-like_dom_sf"/>
</dbReference>
<dbReference type="SUPFAM" id="SSF55154">
    <property type="entry name" value="CYTH-like phosphatases"/>
    <property type="match status" value="1"/>
</dbReference>
<accession>A0ABV1H397</accession>
<name>A0ABV1H397_9FIRM</name>
<dbReference type="InterPro" id="IPR042267">
    <property type="entry name" value="VTC_sf"/>
</dbReference>
<dbReference type="Proteomes" id="UP001546774">
    <property type="component" value="Unassembled WGS sequence"/>
</dbReference>
<dbReference type="InterPro" id="IPR018966">
    <property type="entry name" value="VTC_domain"/>
</dbReference>
<gene>
    <name evidence="2" type="ORF">WMO37_02815</name>
</gene>
<evidence type="ECO:0000313" key="3">
    <source>
        <dbReference type="Proteomes" id="UP001546774"/>
    </source>
</evidence>
<comment type="caution">
    <text evidence="2">The sequence shown here is derived from an EMBL/GenBank/DDBJ whole genome shotgun (WGS) entry which is preliminary data.</text>
</comment>
<dbReference type="CDD" id="cd07750">
    <property type="entry name" value="PolyPPase_VTC_like"/>
    <property type="match status" value="1"/>
</dbReference>
<protein>
    <submittedName>
        <fullName evidence="2">Polyphosphate polymerase domain-containing protein</fullName>
    </submittedName>
</protein>
<organism evidence="2 3">
    <name type="scientific">Lachnospira intestinalis</name>
    <dbReference type="NCBI Taxonomy" id="3133158"/>
    <lineage>
        <taxon>Bacteria</taxon>
        <taxon>Bacillati</taxon>
        <taxon>Bacillota</taxon>
        <taxon>Clostridia</taxon>
        <taxon>Lachnospirales</taxon>
        <taxon>Lachnospiraceae</taxon>
        <taxon>Lachnospira</taxon>
    </lineage>
</organism>
<reference evidence="2" key="1">
    <citation type="submission" date="2024-03" db="EMBL/GenBank/DDBJ databases">
        <title>Human intestinal bacterial collection.</title>
        <authorList>
            <person name="Pauvert C."/>
            <person name="Hitch T.C.A."/>
            <person name="Clavel T."/>
        </authorList>
    </citation>
    <scope>NUCLEOTIDE SEQUENCE [LARGE SCALE GENOMIC DNA]</scope>
    <source>
        <strain evidence="2">CLA-AA-H89B</strain>
    </source>
</reference>
<evidence type="ECO:0000259" key="1">
    <source>
        <dbReference type="Pfam" id="PF09359"/>
    </source>
</evidence>
<sequence>MAIEVFNRYEKKYMLNAIQYEKLTQAISEYMVVDAYNRDKPFYEICNIYYDTPDNALIRASIEGPVYKEKLRMRSYGTPKETDHVFVEIKKKYKGIVNKRRTIMPLNEAYDYLNHHRMPDMENPQMNRQVFREINYFCHTYNLVPKVYLSYERRAYFEKNDGDFRVTFDKNITTRREDVRLESGSYGQQLLPENTYLMEIKINRAVPLWFTRILSELEIYPVSFSKYGTEYKKYVMENQRMNGGETLCLNQYLQVQRRIQLALVQPC</sequence>
<evidence type="ECO:0000313" key="2">
    <source>
        <dbReference type="EMBL" id="MEQ2553945.1"/>
    </source>
</evidence>
<feature type="domain" description="VTC" evidence="1">
    <location>
        <begin position="7"/>
        <end position="233"/>
    </location>
</feature>
<dbReference type="Gene3D" id="3.20.100.30">
    <property type="entry name" value="VTC, catalytic tunnel domain"/>
    <property type="match status" value="1"/>
</dbReference>
<proteinExistence type="predicted"/>